<evidence type="ECO:0000313" key="1">
    <source>
        <dbReference type="EnsemblPlants" id="TraesCS7B02G359900.1.cds1"/>
    </source>
</evidence>
<dbReference type="Gramene" id="TraesCS7B02G359900.1">
    <property type="protein sequence ID" value="TraesCS7B02G359900.1.cds1"/>
    <property type="gene ID" value="TraesCS7B02G359900"/>
</dbReference>
<dbReference type="EnsemblPlants" id="TraesCS7B02G359900.1">
    <property type="protein sequence ID" value="TraesCS7B02G359900.1.cds1"/>
    <property type="gene ID" value="TraesCS7B02G359900"/>
</dbReference>
<protein>
    <submittedName>
        <fullName evidence="1">Uncharacterized protein</fullName>
    </submittedName>
</protein>
<accession>A0A3B6SM36</accession>
<sequence>MAPICRMVCYNYTPGEYLFRIFSLVIFYLMTCSPRPPKPQATLPLPLRVLLVVAPARHRQGSAARWRGAWQGEKGGKIGEAEFFRKDGVVGDMDGYLNYLSLEYDFVSDTNPTW</sequence>
<dbReference type="PaxDb" id="4565-Traes_7BL_3FF5B5972.2"/>
<proteinExistence type="predicted"/>
<dbReference type="AlphaFoldDB" id="A0A3B6SM36"/>
<name>A0A3B6SM36_WHEAT</name>
<evidence type="ECO:0000313" key="2">
    <source>
        <dbReference type="Proteomes" id="UP000019116"/>
    </source>
</evidence>
<keyword evidence="2" id="KW-1185">Reference proteome</keyword>
<dbReference type="PANTHER" id="PTHR36046:SF1">
    <property type="entry name" value="DUF6737 DOMAIN-CONTAINING PROTEIN"/>
    <property type="match status" value="1"/>
</dbReference>
<dbReference type="Proteomes" id="UP000019116">
    <property type="component" value="Chromosome 7B"/>
</dbReference>
<organism evidence="1">
    <name type="scientific">Triticum aestivum</name>
    <name type="common">Wheat</name>
    <dbReference type="NCBI Taxonomy" id="4565"/>
    <lineage>
        <taxon>Eukaryota</taxon>
        <taxon>Viridiplantae</taxon>
        <taxon>Streptophyta</taxon>
        <taxon>Embryophyta</taxon>
        <taxon>Tracheophyta</taxon>
        <taxon>Spermatophyta</taxon>
        <taxon>Magnoliopsida</taxon>
        <taxon>Liliopsida</taxon>
        <taxon>Poales</taxon>
        <taxon>Poaceae</taxon>
        <taxon>BOP clade</taxon>
        <taxon>Pooideae</taxon>
        <taxon>Triticodae</taxon>
        <taxon>Triticeae</taxon>
        <taxon>Triticinae</taxon>
        <taxon>Triticum</taxon>
    </lineage>
</organism>
<reference evidence="1" key="2">
    <citation type="submission" date="2018-10" db="UniProtKB">
        <authorList>
            <consortium name="EnsemblPlants"/>
        </authorList>
    </citation>
    <scope>IDENTIFICATION</scope>
</reference>
<dbReference type="Gramene" id="TraesRN7B0100977800.1">
    <property type="protein sequence ID" value="TraesRN7B0100977800.1"/>
    <property type="gene ID" value="TraesRN7B0100977800"/>
</dbReference>
<dbReference type="Gramene" id="TraesWEE_scaffold_126945_01G000100.1">
    <property type="protein sequence ID" value="TraesWEE_scaffold_126945_01G000100.1"/>
    <property type="gene ID" value="TraesWEE_scaffold_126945_01G000100"/>
</dbReference>
<dbReference type="Gramene" id="TraesCS7B03G0969600.1">
    <property type="protein sequence ID" value="TraesCS7B03G0969600.1.CDS1"/>
    <property type="gene ID" value="TraesCS7B03G0969600"/>
</dbReference>
<reference evidence="1" key="1">
    <citation type="submission" date="2018-08" db="EMBL/GenBank/DDBJ databases">
        <authorList>
            <person name="Rossello M."/>
        </authorList>
    </citation>
    <scope>NUCLEOTIDE SEQUENCE [LARGE SCALE GENOMIC DNA]</scope>
    <source>
        <strain evidence="1">cv. Chinese Spring</strain>
    </source>
</reference>
<dbReference type="PANTHER" id="PTHR36046">
    <property type="entry name" value="PROTEIN, PUTATIVE-RELATED"/>
    <property type="match status" value="1"/>
</dbReference>